<evidence type="ECO:0000256" key="2">
    <source>
        <dbReference type="ARBA" id="ARBA00012254"/>
    </source>
</evidence>
<dbReference type="SUPFAM" id="SSF53328">
    <property type="entry name" value="Formyltransferase"/>
    <property type="match status" value="1"/>
</dbReference>
<proteinExistence type="predicted"/>
<dbReference type="Gene3D" id="3.40.50.170">
    <property type="entry name" value="Formyl transferase, N-terminal domain"/>
    <property type="match status" value="1"/>
</dbReference>
<dbReference type="GO" id="GO:0005737">
    <property type="term" value="C:cytoplasm"/>
    <property type="evidence" value="ECO:0007669"/>
    <property type="project" value="TreeGrafter"/>
</dbReference>
<dbReference type="InterPro" id="IPR036477">
    <property type="entry name" value="Formyl_transf_N_sf"/>
</dbReference>
<dbReference type="GO" id="GO:0006189">
    <property type="term" value="P:'de novo' IMP biosynthetic process"/>
    <property type="evidence" value="ECO:0007669"/>
    <property type="project" value="TreeGrafter"/>
</dbReference>
<evidence type="ECO:0000256" key="4">
    <source>
        <dbReference type="ARBA" id="ARBA00022755"/>
    </source>
</evidence>
<protein>
    <recommendedName>
        <fullName evidence="2">phosphoribosylglycinamide formyltransferase 1</fullName>
        <ecNumber evidence="2">2.1.2.2</ecNumber>
    </recommendedName>
</protein>
<dbReference type="EMBL" id="BARW01007659">
    <property type="protein sequence ID" value="GAI74647.1"/>
    <property type="molecule type" value="Genomic_DNA"/>
</dbReference>
<dbReference type="PANTHER" id="PTHR43369:SF2">
    <property type="entry name" value="PHOSPHORIBOSYLGLYCINAMIDE FORMYLTRANSFERASE"/>
    <property type="match status" value="1"/>
</dbReference>
<keyword evidence="4" id="KW-0658">Purine biosynthesis</keyword>
<dbReference type="PANTHER" id="PTHR43369">
    <property type="entry name" value="PHOSPHORIBOSYLGLYCINAMIDE FORMYLTRANSFERASE"/>
    <property type="match status" value="1"/>
</dbReference>
<reference evidence="6" key="1">
    <citation type="journal article" date="2014" name="Front. Microbiol.">
        <title>High frequency of phylogenetically diverse reductive dehalogenase-homologous genes in deep subseafloor sedimentary metagenomes.</title>
        <authorList>
            <person name="Kawai M."/>
            <person name="Futagami T."/>
            <person name="Toyoda A."/>
            <person name="Takaki Y."/>
            <person name="Nishi S."/>
            <person name="Hori S."/>
            <person name="Arai W."/>
            <person name="Tsubouchi T."/>
            <person name="Morono Y."/>
            <person name="Uchiyama I."/>
            <person name="Ito T."/>
            <person name="Fujiyama A."/>
            <person name="Inagaki F."/>
            <person name="Takami H."/>
        </authorList>
    </citation>
    <scope>NUCLEOTIDE SEQUENCE</scope>
    <source>
        <strain evidence="6">Expedition CK06-06</strain>
    </source>
</reference>
<dbReference type="EC" id="2.1.2.2" evidence="2"/>
<organism evidence="6">
    <name type="scientific">marine sediment metagenome</name>
    <dbReference type="NCBI Taxonomy" id="412755"/>
    <lineage>
        <taxon>unclassified sequences</taxon>
        <taxon>metagenomes</taxon>
        <taxon>ecological metagenomes</taxon>
    </lineage>
</organism>
<evidence type="ECO:0000256" key="1">
    <source>
        <dbReference type="ARBA" id="ARBA00005054"/>
    </source>
</evidence>
<evidence type="ECO:0000256" key="3">
    <source>
        <dbReference type="ARBA" id="ARBA00022679"/>
    </source>
</evidence>
<sequence length="93" mass="10519">MTEEVFLSPKKKGKIAVFISGRGSNFRAIHDSILAGKMNCEIALVFSNKEDAPGLKTAQDRNLETLFLDPKAYSSREDYEKEIIKELRKRDVA</sequence>
<feature type="domain" description="Formyl transferase N-terminal" evidence="5">
    <location>
        <begin position="14"/>
        <end position="91"/>
    </location>
</feature>
<evidence type="ECO:0000259" key="5">
    <source>
        <dbReference type="Pfam" id="PF00551"/>
    </source>
</evidence>
<name>X1R1J3_9ZZZZ</name>
<gene>
    <name evidence="6" type="ORF">S12H4_15883</name>
</gene>
<dbReference type="GO" id="GO:0004644">
    <property type="term" value="F:phosphoribosylglycinamide formyltransferase activity"/>
    <property type="evidence" value="ECO:0007669"/>
    <property type="project" value="UniProtKB-EC"/>
</dbReference>
<evidence type="ECO:0000313" key="6">
    <source>
        <dbReference type="EMBL" id="GAI74647.1"/>
    </source>
</evidence>
<dbReference type="InterPro" id="IPR002376">
    <property type="entry name" value="Formyl_transf_N"/>
</dbReference>
<dbReference type="AlphaFoldDB" id="X1R1J3"/>
<comment type="pathway">
    <text evidence="1">Purine metabolism; IMP biosynthesis via de novo pathway; N(2)-formyl-N(1)-(5-phospho-D-ribosyl)glycinamide from N(1)-(5-phospho-D-ribosyl)glycinamide (10-formyl THF route): step 1/1.</text>
</comment>
<keyword evidence="3" id="KW-0808">Transferase</keyword>
<comment type="caution">
    <text evidence="6">The sequence shown here is derived from an EMBL/GenBank/DDBJ whole genome shotgun (WGS) entry which is preliminary data.</text>
</comment>
<accession>X1R1J3</accession>
<dbReference type="Pfam" id="PF00551">
    <property type="entry name" value="Formyl_trans_N"/>
    <property type="match status" value="1"/>
</dbReference>